<gene>
    <name evidence="1" type="ORF">FA95DRAFT_1498118</name>
</gene>
<evidence type="ECO:0000313" key="1">
    <source>
        <dbReference type="EMBL" id="KAI0043723.1"/>
    </source>
</evidence>
<name>A0ACB8RHW7_9AGAM</name>
<reference evidence="1" key="2">
    <citation type="journal article" date="2022" name="New Phytol.">
        <title>Evolutionary transition to the ectomycorrhizal habit in the genomes of a hyperdiverse lineage of mushroom-forming fungi.</title>
        <authorList>
            <person name="Looney B."/>
            <person name="Miyauchi S."/>
            <person name="Morin E."/>
            <person name="Drula E."/>
            <person name="Courty P.E."/>
            <person name="Kohler A."/>
            <person name="Kuo A."/>
            <person name="LaButti K."/>
            <person name="Pangilinan J."/>
            <person name="Lipzen A."/>
            <person name="Riley R."/>
            <person name="Andreopoulos W."/>
            <person name="He G."/>
            <person name="Johnson J."/>
            <person name="Nolan M."/>
            <person name="Tritt A."/>
            <person name="Barry K.W."/>
            <person name="Grigoriev I.V."/>
            <person name="Nagy L.G."/>
            <person name="Hibbett D."/>
            <person name="Henrissat B."/>
            <person name="Matheny P.B."/>
            <person name="Labbe J."/>
            <person name="Martin F.M."/>
        </authorList>
    </citation>
    <scope>NUCLEOTIDE SEQUENCE</scope>
    <source>
        <strain evidence="1">FP105234-sp</strain>
    </source>
</reference>
<accession>A0ACB8RHW7</accession>
<dbReference type="EMBL" id="MU276006">
    <property type="protein sequence ID" value="KAI0043723.1"/>
    <property type="molecule type" value="Genomic_DNA"/>
</dbReference>
<sequence length="830" mass="94757">MDDVELPTYNQYRDTVGEGGDDNPWAPFKSRLEWEIARWAKLRGPTSTAFTELLKIEGVADRLGLSFTTSKKLNEMIDDTLPKRPEFRREEIELDGEVYDVYLRDAMEVVRTLYGNPEFLSSMAFAPEHHYADDEATTCMYGEMHTGDWWWSIQELLEFRKPGATVVPIILSSDKTQVTVFRNQSAYPVYLTIGNISKEIRRKPSKQAQLLVGYLPTARLTHIKNADTRRRAIANLFHACMRRLVDPIRHHGVHGIPMASGDGVVRRCHPIFAAFVGDYPEQCLVTCVKNMECPQCDIDRGSLGDSTTGQPRKLLPVLAALETLEQGAAVYIKECQAAGIKPVYKPFWQDLPYSNAFQSITPDVLHQLYQGMVKHLLAWIKTVFGAEEIDARARRMPRNHNTRLFSAGISHLSRVSGQEHRDICRILLGLVVDLPMPGGLSSNRLVRAVRSLLDFLHLAQYPSHTEETLEYLVDALRRFHQDKDIFVQAGVREHFNLPKLHFLVHYAPSIKLFGTTGNYNTEATERLHIDYAKDAYRATNHKDAYPQMTKWLQRREQIIQHENFIKWRLSNAPQPTTERDAVVHPEHIKIARFPNFKSVRFAQLAAAYGAPDFEPALLRFILQLRNPHLSLRQVANRAAGRKLSFKSVAAYNVVKFWLRDAQGQDQLPDTRDAAHARPAYLGSRGMVPGRFDTVLVDIHDGEDYGVKAGYRIAQLRVVFSLSIKARKVAFPTGGNDDIRPEHYAYVEWFTKFAAAEEDNHRMYRVTRALKADGTRQASVIPVENIRRSVHLIPRFGRHAPRHWTSASVLEQCGAFYVSSFTDRHTYITVY</sequence>
<evidence type="ECO:0000313" key="2">
    <source>
        <dbReference type="Proteomes" id="UP000814033"/>
    </source>
</evidence>
<reference evidence="1" key="1">
    <citation type="submission" date="2021-02" db="EMBL/GenBank/DDBJ databases">
        <authorList>
            <consortium name="DOE Joint Genome Institute"/>
            <person name="Ahrendt S."/>
            <person name="Looney B.P."/>
            <person name="Miyauchi S."/>
            <person name="Morin E."/>
            <person name="Drula E."/>
            <person name="Courty P.E."/>
            <person name="Chicoki N."/>
            <person name="Fauchery L."/>
            <person name="Kohler A."/>
            <person name="Kuo A."/>
            <person name="Labutti K."/>
            <person name="Pangilinan J."/>
            <person name="Lipzen A."/>
            <person name="Riley R."/>
            <person name="Andreopoulos W."/>
            <person name="He G."/>
            <person name="Johnson J."/>
            <person name="Barry K.W."/>
            <person name="Grigoriev I.V."/>
            <person name="Nagy L."/>
            <person name="Hibbett D."/>
            <person name="Henrissat B."/>
            <person name="Matheny P.B."/>
            <person name="Labbe J."/>
            <person name="Martin F."/>
        </authorList>
    </citation>
    <scope>NUCLEOTIDE SEQUENCE</scope>
    <source>
        <strain evidence="1">FP105234-sp</strain>
    </source>
</reference>
<organism evidence="1 2">
    <name type="scientific">Auriscalpium vulgare</name>
    <dbReference type="NCBI Taxonomy" id="40419"/>
    <lineage>
        <taxon>Eukaryota</taxon>
        <taxon>Fungi</taxon>
        <taxon>Dikarya</taxon>
        <taxon>Basidiomycota</taxon>
        <taxon>Agaricomycotina</taxon>
        <taxon>Agaricomycetes</taxon>
        <taxon>Russulales</taxon>
        <taxon>Auriscalpiaceae</taxon>
        <taxon>Auriscalpium</taxon>
    </lineage>
</organism>
<protein>
    <submittedName>
        <fullName evidence="1">Uncharacterized protein</fullName>
    </submittedName>
</protein>
<comment type="caution">
    <text evidence="1">The sequence shown here is derived from an EMBL/GenBank/DDBJ whole genome shotgun (WGS) entry which is preliminary data.</text>
</comment>
<proteinExistence type="predicted"/>
<dbReference type="Proteomes" id="UP000814033">
    <property type="component" value="Unassembled WGS sequence"/>
</dbReference>
<keyword evidence="2" id="KW-1185">Reference proteome</keyword>